<gene>
    <name evidence="5" type="primary">rplJ</name>
    <name evidence="6" type="ORF">A3C86_01245</name>
</gene>
<dbReference type="GO" id="GO:0006412">
    <property type="term" value="P:translation"/>
    <property type="evidence" value="ECO:0007669"/>
    <property type="project" value="UniProtKB-UniRule"/>
</dbReference>
<keyword evidence="3 5" id="KW-0687">Ribonucleoprotein</keyword>
<evidence type="ECO:0000313" key="6">
    <source>
        <dbReference type="EMBL" id="OGG58992.1"/>
    </source>
</evidence>
<dbReference type="NCBIfam" id="NF000955">
    <property type="entry name" value="PRK00099.1-1"/>
    <property type="match status" value="1"/>
</dbReference>
<name>A0A1F6DD90_9BACT</name>
<dbReference type="InterPro" id="IPR047865">
    <property type="entry name" value="Ribosomal_uL10_bac_type"/>
</dbReference>
<evidence type="ECO:0000256" key="1">
    <source>
        <dbReference type="ARBA" id="ARBA00008889"/>
    </source>
</evidence>
<comment type="caution">
    <text evidence="6">The sequence shown here is derived from an EMBL/GenBank/DDBJ whole genome shotgun (WGS) entry which is preliminary data.</text>
</comment>
<dbReference type="HAMAP" id="MF_00362">
    <property type="entry name" value="Ribosomal_uL10"/>
    <property type="match status" value="1"/>
</dbReference>
<dbReference type="InterPro" id="IPR001790">
    <property type="entry name" value="Ribosomal_uL10"/>
</dbReference>
<dbReference type="EMBL" id="MFLD01000031">
    <property type="protein sequence ID" value="OGG58992.1"/>
    <property type="molecule type" value="Genomic_DNA"/>
</dbReference>
<comment type="similarity">
    <text evidence="1 5">Belongs to the universal ribosomal protein uL10 family.</text>
</comment>
<organism evidence="6 7">
    <name type="scientific">Candidatus Kaiserbacteria bacterium RIFCSPHIGHO2_02_FULL_49_16</name>
    <dbReference type="NCBI Taxonomy" id="1798490"/>
    <lineage>
        <taxon>Bacteria</taxon>
        <taxon>Candidatus Kaiseribacteriota</taxon>
    </lineage>
</organism>
<dbReference type="GO" id="GO:0070180">
    <property type="term" value="F:large ribosomal subunit rRNA binding"/>
    <property type="evidence" value="ECO:0007669"/>
    <property type="project" value="UniProtKB-UniRule"/>
</dbReference>
<dbReference type="Proteomes" id="UP000178042">
    <property type="component" value="Unassembled WGS sequence"/>
</dbReference>
<dbReference type="InterPro" id="IPR022973">
    <property type="entry name" value="Ribosomal_uL10_bac"/>
</dbReference>
<proteinExistence type="inferred from homology"/>
<sequence length="167" mass="18263">MAKTKEQKGQIIDKLEKALKSASSAVLVHFTKITVAEESAMRRNFRADGVSYTVAKKTLIRRALDKLGLEHKDIPLGGEVAIAYDGTLDGDPTTPARLVWKFAKQFGGEKLFILGGIFEGKFVGAERMREIATIPSLQSLRGMFVNVISSPMRGLVIALSAISEKKQ</sequence>
<accession>A0A1F6DD90</accession>
<keyword evidence="2 5" id="KW-0689">Ribosomal protein</keyword>
<dbReference type="Gene3D" id="6.10.250.290">
    <property type="match status" value="1"/>
</dbReference>
<dbReference type="GO" id="GO:0005840">
    <property type="term" value="C:ribosome"/>
    <property type="evidence" value="ECO:0007669"/>
    <property type="project" value="UniProtKB-KW"/>
</dbReference>
<evidence type="ECO:0000256" key="3">
    <source>
        <dbReference type="ARBA" id="ARBA00023274"/>
    </source>
</evidence>
<dbReference type="PANTHER" id="PTHR11560">
    <property type="entry name" value="39S RIBOSOMAL PROTEIN L10, MITOCHONDRIAL"/>
    <property type="match status" value="1"/>
</dbReference>
<reference evidence="6 7" key="1">
    <citation type="journal article" date="2016" name="Nat. Commun.">
        <title>Thousands of microbial genomes shed light on interconnected biogeochemical processes in an aquifer system.</title>
        <authorList>
            <person name="Anantharaman K."/>
            <person name="Brown C.T."/>
            <person name="Hug L.A."/>
            <person name="Sharon I."/>
            <person name="Castelle C.J."/>
            <person name="Probst A.J."/>
            <person name="Thomas B.C."/>
            <person name="Singh A."/>
            <person name="Wilkins M.J."/>
            <person name="Karaoz U."/>
            <person name="Brodie E.L."/>
            <person name="Williams K.H."/>
            <person name="Hubbard S.S."/>
            <person name="Banfield J.F."/>
        </authorList>
    </citation>
    <scope>NUCLEOTIDE SEQUENCE [LARGE SCALE GENOMIC DNA]</scope>
</reference>
<dbReference type="Gene3D" id="3.30.70.1730">
    <property type="match status" value="1"/>
</dbReference>
<evidence type="ECO:0000256" key="5">
    <source>
        <dbReference type="HAMAP-Rule" id="MF_00362"/>
    </source>
</evidence>
<comment type="function">
    <text evidence="5">Forms part of the ribosomal stalk, playing a central role in the interaction of the ribosome with GTP-bound translation factors.</text>
</comment>
<evidence type="ECO:0000256" key="2">
    <source>
        <dbReference type="ARBA" id="ARBA00022980"/>
    </source>
</evidence>
<dbReference type="InterPro" id="IPR043141">
    <property type="entry name" value="Ribosomal_uL10-like_sf"/>
</dbReference>
<dbReference type="AlphaFoldDB" id="A0A1F6DD90"/>
<dbReference type="GO" id="GO:1990904">
    <property type="term" value="C:ribonucleoprotein complex"/>
    <property type="evidence" value="ECO:0007669"/>
    <property type="project" value="UniProtKB-KW"/>
</dbReference>
<evidence type="ECO:0000256" key="4">
    <source>
        <dbReference type="ARBA" id="ARBA00035202"/>
    </source>
</evidence>
<dbReference type="CDD" id="cd05797">
    <property type="entry name" value="Ribosomal_L10"/>
    <property type="match status" value="1"/>
</dbReference>
<evidence type="ECO:0000313" key="7">
    <source>
        <dbReference type="Proteomes" id="UP000178042"/>
    </source>
</evidence>
<comment type="subunit">
    <text evidence="5">Part of the ribosomal stalk of the 50S ribosomal subunit. The N-terminus interacts with L11 and the large rRNA to form the base of the stalk. The C-terminus forms an elongated spine to which L12 dimers bind in a sequential fashion forming a multimeric L10(L12)X complex.</text>
</comment>
<protein>
    <recommendedName>
        <fullName evidence="4 5">Large ribosomal subunit protein uL10</fullName>
    </recommendedName>
</protein>
<keyword evidence="5" id="KW-0694">RNA-binding</keyword>
<keyword evidence="5" id="KW-0699">rRNA-binding</keyword>
<dbReference type="Pfam" id="PF00466">
    <property type="entry name" value="Ribosomal_L10"/>
    <property type="match status" value="1"/>
</dbReference>
<dbReference type="SUPFAM" id="SSF160369">
    <property type="entry name" value="Ribosomal protein L10-like"/>
    <property type="match status" value="1"/>
</dbReference>